<feature type="region of interest" description="Disordered" evidence="1">
    <location>
        <begin position="1"/>
        <end position="21"/>
    </location>
</feature>
<evidence type="ECO:0000256" key="1">
    <source>
        <dbReference type="SAM" id="MobiDB-lite"/>
    </source>
</evidence>
<dbReference type="EMBL" id="HAEB01005890">
    <property type="protein sequence ID" value="SBQ52417.1"/>
    <property type="molecule type" value="Transcribed_RNA"/>
</dbReference>
<proteinExistence type="predicted"/>
<gene>
    <name evidence="2" type="primary">Nfu_g_1_008329</name>
</gene>
<feature type="region of interest" description="Disordered" evidence="1">
    <location>
        <begin position="47"/>
        <end position="76"/>
    </location>
</feature>
<evidence type="ECO:0000313" key="2">
    <source>
        <dbReference type="EMBL" id="SBQ52417.1"/>
    </source>
</evidence>
<sequence>MPEQDREGNVNAADVKSTPIKTSNKNRTWIRTLYSLVSDDLMDEQEGPETYLHGRNNTEATAASRRGQHRVADGVL</sequence>
<reference evidence="2" key="2">
    <citation type="submission" date="2016-06" db="EMBL/GenBank/DDBJ databases">
        <title>The genome of a short-lived fish provides insights into sex chromosome evolution and the genetic control of aging.</title>
        <authorList>
            <person name="Reichwald K."/>
            <person name="Felder M."/>
            <person name="Petzold A."/>
            <person name="Koch P."/>
            <person name="Groth M."/>
            <person name="Platzer M."/>
        </authorList>
    </citation>
    <scope>NUCLEOTIDE SEQUENCE</scope>
    <source>
        <tissue evidence="2">Brain</tissue>
    </source>
</reference>
<accession>A0A1A8EZY2</accession>
<reference evidence="2" key="1">
    <citation type="submission" date="2016-05" db="EMBL/GenBank/DDBJ databases">
        <authorList>
            <person name="Lavstsen T."/>
            <person name="Jespersen J.S."/>
        </authorList>
    </citation>
    <scope>NUCLEOTIDE SEQUENCE</scope>
    <source>
        <tissue evidence="2">Brain</tissue>
    </source>
</reference>
<organism evidence="2">
    <name type="scientific">Nothobranchius korthausae</name>
    <dbReference type="NCBI Taxonomy" id="1143690"/>
    <lineage>
        <taxon>Eukaryota</taxon>
        <taxon>Metazoa</taxon>
        <taxon>Chordata</taxon>
        <taxon>Craniata</taxon>
        <taxon>Vertebrata</taxon>
        <taxon>Euteleostomi</taxon>
        <taxon>Actinopterygii</taxon>
        <taxon>Neopterygii</taxon>
        <taxon>Teleostei</taxon>
        <taxon>Neoteleostei</taxon>
        <taxon>Acanthomorphata</taxon>
        <taxon>Ovalentaria</taxon>
        <taxon>Atherinomorphae</taxon>
        <taxon>Cyprinodontiformes</taxon>
        <taxon>Nothobranchiidae</taxon>
        <taxon>Nothobranchius</taxon>
    </lineage>
</organism>
<protein>
    <submittedName>
        <fullName evidence="2">Uncharacterized protein</fullName>
    </submittedName>
</protein>
<name>A0A1A8EZY2_9TELE</name>
<dbReference type="AlphaFoldDB" id="A0A1A8EZY2"/>